<evidence type="ECO:0000313" key="2">
    <source>
        <dbReference type="Proteomes" id="UP000176915"/>
    </source>
</evidence>
<evidence type="ECO:0008006" key="3">
    <source>
        <dbReference type="Google" id="ProtNLM"/>
    </source>
</evidence>
<protein>
    <recommendedName>
        <fullName evidence="3">SMP-30/Gluconolactonase/LRE-like region domain-containing protein</fullName>
    </recommendedName>
</protein>
<proteinExistence type="predicted"/>
<organism evidence="1 2">
    <name type="scientific">Candidatus Falkowbacteria bacterium RIFCSPLOWO2_12_FULL_45_13</name>
    <dbReference type="NCBI Taxonomy" id="1797991"/>
    <lineage>
        <taxon>Bacteria</taxon>
        <taxon>Candidatus Falkowiibacteriota</taxon>
    </lineage>
</organism>
<accession>A0A1F5SXT5</accession>
<dbReference type="Proteomes" id="UP000176915">
    <property type="component" value="Unassembled WGS sequence"/>
</dbReference>
<comment type="caution">
    <text evidence="1">The sequence shown here is derived from an EMBL/GenBank/DDBJ whole genome shotgun (WGS) entry which is preliminary data.</text>
</comment>
<name>A0A1F5SXT5_9BACT</name>
<dbReference type="AlphaFoldDB" id="A0A1F5SXT5"/>
<evidence type="ECO:0000313" key="1">
    <source>
        <dbReference type="EMBL" id="OGF31273.1"/>
    </source>
</evidence>
<sequence length="424" mass="47315">MKMKLLISAILLISISMLFMPGAKGQSRTYYLGDAIIYNGQVIIGSTNLGNGLEIFKLEADKLVRAAKINLFKAQYADADKFYDLAFSQEQEKLYVYLVDGRYLYKYDISDLSSPSLVSQIRDNAWDYFMGVDKQGDKILTFGLKGIKVWNLDGQIIDSYNLINQFAYNINFQPGDFILDMAADRLKFYDKNSRQFIREVPFSSGEVHNRKVMADRASGEIYLVDDEALKKYDYSGQLKNVFKHISNRGYDVDGLAGQDHLYFTDGKGVVKFAKSNLRPIKWAYTTDLGESNGWAMGLKVLKDGIGEKVVIFNNSTILLLDQDLKMISYAAADAADVQPSENLFLRLDKNRAAPNSAVLLNGGGYAAGEELAIIFASQSYLVKTDSDGRFTTIINVPSVLSVKTDIKVMGKSSGLSYSIGFEIE</sequence>
<gene>
    <name evidence="1" type="ORF">A3H09_01650</name>
</gene>
<reference evidence="1 2" key="1">
    <citation type="journal article" date="2016" name="Nat. Commun.">
        <title>Thousands of microbial genomes shed light on interconnected biogeochemical processes in an aquifer system.</title>
        <authorList>
            <person name="Anantharaman K."/>
            <person name="Brown C.T."/>
            <person name="Hug L.A."/>
            <person name="Sharon I."/>
            <person name="Castelle C.J."/>
            <person name="Probst A.J."/>
            <person name="Thomas B.C."/>
            <person name="Singh A."/>
            <person name="Wilkins M.J."/>
            <person name="Karaoz U."/>
            <person name="Brodie E.L."/>
            <person name="Williams K.H."/>
            <person name="Hubbard S.S."/>
            <person name="Banfield J.F."/>
        </authorList>
    </citation>
    <scope>NUCLEOTIDE SEQUENCE [LARGE SCALE GENOMIC DNA]</scope>
</reference>
<dbReference type="SUPFAM" id="SSF101898">
    <property type="entry name" value="NHL repeat"/>
    <property type="match status" value="1"/>
</dbReference>
<dbReference type="EMBL" id="MFFY01000021">
    <property type="protein sequence ID" value="OGF31273.1"/>
    <property type="molecule type" value="Genomic_DNA"/>
</dbReference>